<evidence type="ECO:0000313" key="2">
    <source>
        <dbReference type="EMBL" id="RXR22128.1"/>
    </source>
</evidence>
<evidence type="ECO:0000256" key="1">
    <source>
        <dbReference type="SAM" id="SignalP"/>
    </source>
</evidence>
<dbReference type="Proteomes" id="UP000289857">
    <property type="component" value="Unassembled WGS sequence"/>
</dbReference>
<proteinExistence type="predicted"/>
<keyword evidence="1" id="KW-0732">Signal</keyword>
<reference evidence="3" key="1">
    <citation type="submission" date="2019-01" db="EMBL/GenBank/DDBJ databases">
        <title>Cytophagaceae bacterium strain CAR-16.</title>
        <authorList>
            <person name="Chen W.-M."/>
        </authorList>
    </citation>
    <scope>NUCLEOTIDE SEQUENCE [LARGE SCALE GENOMIC DNA]</scope>
    <source>
        <strain evidence="3">WWJ-16</strain>
    </source>
</reference>
<sequence length="111" mass="12567">MKKIAIALFTFFAVQIAAAQKTTETANPKVVAASEIEALSKAVPMDDNLKSSYATLFVLRAQEIASTTDEAKKKEIFDMYAQKLWWGLNEEQRAKLEANKDLYNKIMVYKK</sequence>
<accession>A0A4Q1K8H9</accession>
<evidence type="ECO:0000313" key="3">
    <source>
        <dbReference type="Proteomes" id="UP000289857"/>
    </source>
</evidence>
<feature type="chain" id="PRO_5020252548" evidence="1">
    <location>
        <begin position="20"/>
        <end position="111"/>
    </location>
</feature>
<dbReference type="AlphaFoldDB" id="A0A4Q1K8H9"/>
<feature type="signal peptide" evidence="1">
    <location>
        <begin position="1"/>
        <end position="19"/>
    </location>
</feature>
<keyword evidence="3" id="KW-1185">Reference proteome</keyword>
<gene>
    <name evidence="2" type="ORF">EQG61_08990</name>
</gene>
<organism evidence="2 3">
    <name type="scientific">Flavobacterium stagni</name>
    <dbReference type="NCBI Taxonomy" id="2506421"/>
    <lineage>
        <taxon>Bacteria</taxon>
        <taxon>Pseudomonadati</taxon>
        <taxon>Bacteroidota</taxon>
        <taxon>Flavobacteriia</taxon>
        <taxon>Flavobacteriales</taxon>
        <taxon>Flavobacteriaceae</taxon>
        <taxon>Flavobacterium</taxon>
    </lineage>
</organism>
<name>A0A4Q1K8H9_9FLAO</name>
<protein>
    <submittedName>
        <fullName evidence="2">Uncharacterized protein</fullName>
    </submittedName>
</protein>
<dbReference type="RefSeq" id="WP_129461588.1">
    <property type="nucleotide sequence ID" value="NZ_SBKN01000005.1"/>
</dbReference>
<dbReference type="EMBL" id="SBKN01000005">
    <property type="protein sequence ID" value="RXR22128.1"/>
    <property type="molecule type" value="Genomic_DNA"/>
</dbReference>
<comment type="caution">
    <text evidence="2">The sequence shown here is derived from an EMBL/GenBank/DDBJ whole genome shotgun (WGS) entry which is preliminary data.</text>
</comment>